<gene>
    <name evidence="2" type="ORF">J2Z42_000123</name>
</gene>
<dbReference type="RefSeq" id="WP_209700425.1">
    <property type="nucleotide sequence ID" value="NZ_JAGGLM010000001.1"/>
</dbReference>
<protein>
    <submittedName>
        <fullName evidence="2">Prepilin-type N-terminal cleavage/methylation domain-containing protein</fullName>
    </submittedName>
</protein>
<dbReference type="NCBIfam" id="TIGR02532">
    <property type="entry name" value="IV_pilin_GFxxxE"/>
    <property type="match status" value="1"/>
</dbReference>
<dbReference type="Pfam" id="PF07963">
    <property type="entry name" value="N_methyl"/>
    <property type="match status" value="1"/>
</dbReference>
<dbReference type="EMBL" id="JAGGLM010000001">
    <property type="protein sequence ID" value="MBP2031458.1"/>
    <property type="molecule type" value="Genomic_DNA"/>
</dbReference>
<evidence type="ECO:0000256" key="1">
    <source>
        <dbReference type="SAM" id="Phobius"/>
    </source>
</evidence>
<evidence type="ECO:0000313" key="3">
    <source>
        <dbReference type="Proteomes" id="UP001519307"/>
    </source>
</evidence>
<reference evidence="2 3" key="1">
    <citation type="submission" date="2021-03" db="EMBL/GenBank/DDBJ databases">
        <title>Genomic Encyclopedia of Type Strains, Phase IV (KMG-IV): sequencing the most valuable type-strain genomes for metagenomic binning, comparative biology and taxonomic classification.</title>
        <authorList>
            <person name="Goeker M."/>
        </authorList>
    </citation>
    <scope>NUCLEOTIDE SEQUENCE [LARGE SCALE GENOMIC DNA]</scope>
    <source>
        <strain evidence="2 3">DSM 28783</strain>
    </source>
</reference>
<dbReference type="Proteomes" id="UP001519307">
    <property type="component" value="Unassembled WGS sequence"/>
</dbReference>
<organism evidence="2 3">
    <name type="scientific">Clostridium algifaecis</name>
    <dbReference type="NCBI Taxonomy" id="1472040"/>
    <lineage>
        <taxon>Bacteria</taxon>
        <taxon>Bacillati</taxon>
        <taxon>Bacillota</taxon>
        <taxon>Clostridia</taxon>
        <taxon>Eubacteriales</taxon>
        <taxon>Clostridiaceae</taxon>
        <taxon>Clostridium</taxon>
    </lineage>
</organism>
<keyword evidence="1" id="KW-1133">Transmembrane helix</keyword>
<dbReference type="InterPro" id="IPR012902">
    <property type="entry name" value="N_methyl_site"/>
</dbReference>
<evidence type="ECO:0000313" key="2">
    <source>
        <dbReference type="EMBL" id="MBP2031458.1"/>
    </source>
</evidence>
<keyword evidence="1" id="KW-0472">Membrane</keyword>
<keyword evidence="1" id="KW-0812">Transmembrane</keyword>
<name>A0ABS4KN39_9CLOT</name>
<sequence length="149" mass="17726">MQKLNFKNRKGFTLIEVLCSISVFIILFTLAFNVQLNTLKIKKYNEKMKNYTYIMEYVKNNIIYDIRYEDLMNLSCNGMKYVKLEDALKAENENKDILNLFSDKNPGREYIEINIEKGEALKIDLKLYANIYGTYKGEECEFYKGKFER</sequence>
<comment type="caution">
    <text evidence="2">The sequence shown here is derived from an EMBL/GenBank/DDBJ whole genome shotgun (WGS) entry which is preliminary data.</text>
</comment>
<proteinExistence type="predicted"/>
<keyword evidence="3" id="KW-1185">Reference proteome</keyword>
<feature type="transmembrane region" description="Helical" evidence="1">
    <location>
        <begin position="12"/>
        <end position="32"/>
    </location>
</feature>
<accession>A0ABS4KN39</accession>